<dbReference type="Pfam" id="PF07690">
    <property type="entry name" value="MFS_1"/>
    <property type="match status" value="1"/>
</dbReference>
<feature type="region of interest" description="Disordered" evidence="6">
    <location>
        <begin position="1"/>
        <end position="30"/>
    </location>
</feature>
<evidence type="ECO:0000313" key="8">
    <source>
        <dbReference type="EMBL" id="KAG8630952.1"/>
    </source>
</evidence>
<evidence type="ECO:0000256" key="1">
    <source>
        <dbReference type="ARBA" id="ARBA00004141"/>
    </source>
</evidence>
<keyword evidence="3 7" id="KW-0812">Transmembrane</keyword>
<evidence type="ECO:0000256" key="6">
    <source>
        <dbReference type="SAM" id="MobiDB-lite"/>
    </source>
</evidence>
<dbReference type="OrthoDB" id="19923at2759"/>
<keyword evidence="5 7" id="KW-0472">Membrane</keyword>
<keyword evidence="2" id="KW-0813">Transport</keyword>
<feature type="transmembrane region" description="Helical" evidence="7">
    <location>
        <begin position="179"/>
        <end position="198"/>
    </location>
</feature>
<dbReference type="Gene3D" id="1.20.1250.20">
    <property type="entry name" value="MFS general substrate transporter like domains"/>
    <property type="match status" value="2"/>
</dbReference>
<evidence type="ECO:0000256" key="3">
    <source>
        <dbReference type="ARBA" id="ARBA00022692"/>
    </source>
</evidence>
<feature type="transmembrane region" description="Helical" evidence="7">
    <location>
        <begin position="449"/>
        <end position="472"/>
    </location>
</feature>
<dbReference type="PANTHER" id="PTHR43791:SF52">
    <property type="entry name" value="TRANSPORTER, PUTATIVE (AFU_ORTHOLOGUE AFUA_1G11820)-RELATED"/>
    <property type="match status" value="1"/>
</dbReference>
<evidence type="ECO:0000256" key="7">
    <source>
        <dbReference type="SAM" id="Phobius"/>
    </source>
</evidence>
<proteinExistence type="predicted"/>
<feature type="transmembrane region" description="Helical" evidence="7">
    <location>
        <begin position="117"/>
        <end position="135"/>
    </location>
</feature>
<dbReference type="FunFam" id="1.20.1250.20:FF:000068">
    <property type="entry name" value="MFS general substrate transporter"/>
    <property type="match status" value="1"/>
</dbReference>
<gene>
    <name evidence="8" type="ORF">KVT40_000092</name>
</gene>
<dbReference type="GO" id="GO:0016020">
    <property type="term" value="C:membrane"/>
    <property type="evidence" value="ECO:0007669"/>
    <property type="project" value="UniProtKB-SubCell"/>
</dbReference>
<keyword evidence="4 7" id="KW-1133">Transmembrane helix</keyword>
<keyword evidence="9" id="KW-1185">Reference proteome</keyword>
<evidence type="ECO:0000256" key="4">
    <source>
        <dbReference type="ARBA" id="ARBA00022989"/>
    </source>
</evidence>
<feature type="transmembrane region" description="Helical" evidence="7">
    <location>
        <begin position="345"/>
        <end position="364"/>
    </location>
</feature>
<feature type="transmembrane region" description="Helical" evidence="7">
    <location>
        <begin position="210"/>
        <end position="233"/>
    </location>
</feature>
<dbReference type="InterPro" id="IPR011701">
    <property type="entry name" value="MFS"/>
</dbReference>
<evidence type="ECO:0008006" key="10">
    <source>
        <dbReference type="Google" id="ProtNLM"/>
    </source>
</evidence>
<evidence type="ECO:0000256" key="5">
    <source>
        <dbReference type="ARBA" id="ARBA00023136"/>
    </source>
</evidence>
<accession>A0A8K0L848</accession>
<name>A0A8K0L848_9PEZI</name>
<protein>
    <recommendedName>
        <fullName evidence="10">Major facilitator superfamily (MFS) profile domain-containing protein</fullName>
    </recommendedName>
</protein>
<feature type="transmembrane region" description="Helical" evidence="7">
    <location>
        <begin position="90"/>
        <end position="110"/>
    </location>
</feature>
<dbReference type="InterPro" id="IPR036259">
    <property type="entry name" value="MFS_trans_sf"/>
</dbReference>
<dbReference type="GO" id="GO:0022857">
    <property type="term" value="F:transmembrane transporter activity"/>
    <property type="evidence" value="ECO:0007669"/>
    <property type="project" value="InterPro"/>
</dbReference>
<dbReference type="Proteomes" id="UP000809789">
    <property type="component" value="Unassembled WGS sequence"/>
</dbReference>
<evidence type="ECO:0000256" key="2">
    <source>
        <dbReference type="ARBA" id="ARBA00022448"/>
    </source>
</evidence>
<feature type="compositionally biased region" description="Basic and acidic residues" evidence="6">
    <location>
        <begin position="1"/>
        <end position="17"/>
    </location>
</feature>
<dbReference type="PANTHER" id="PTHR43791">
    <property type="entry name" value="PERMEASE-RELATED"/>
    <property type="match status" value="1"/>
</dbReference>
<dbReference type="SUPFAM" id="SSF103473">
    <property type="entry name" value="MFS general substrate transporter"/>
    <property type="match status" value="1"/>
</dbReference>
<dbReference type="AlphaFoldDB" id="A0A8K0L848"/>
<feature type="transmembrane region" description="Helical" evidence="7">
    <location>
        <begin position="147"/>
        <end position="167"/>
    </location>
</feature>
<dbReference type="FunFam" id="1.20.1250.20:FF:000057">
    <property type="entry name" value="MFS general substrate transporter"/>
    <property type="match status" value="1"/>
</dbReference>
<feature type="transmembrane region" description="Helical" evidence="7">
    <location>
        <begin position="281"/>
        <end position="301"/>
    </location>
</feature>
<reference evidence="8" key="1">
    <citation type="submission" date="2021-07" db="EMBL/GenBank/DDBJ databases">
        <title>Elsinoe batatas strain:CRI-CJ2 Genome sequencing and assembly.</title>
        <authorList>
            <person name="Huang L."/>
        </authorList>
    </citation>
    <scope>NUCLEOTIDE SEQUENCE</scope>
    <source>
        <strain evidence="8">CRI-CJ2</strain>
    </source>
</reference>
<feature type="transmembrane region" description="Helical" evidence="7">
    <location>
        <begin position="417"/>
        <end position="437"/>
    </location>
</feature>
<organism evidence="8 9">
    <name type="scientific">Elsinoe batatas</name>
    <dbReference type="NCBI Taxonomy" id="2601811"/>
    <lineage>
        <taxon>Eukaryota</taxon>
        <taxon>Fungi</taxon>
        <taxon>Dikarya</taxon>
        <taxon>Ascomycota</taxon>
        <taxon>Pezizomycotina</taxon>
        <taxon>Dothideomycetes</taxon>
        <taxon>Dothideomycetidae</taxon>
        <taxon>Myriangiales</taxon>
        <taxon>Elsinoaceae</taxon>
        <taxon>Elsinoe</taxon>
    </lineage>
</organism>
<dbReference type="EMBL" id="JAESVG020000001">
    <property type="protein sequence ID" value="KAG8630952.1"/>
    <property type="molecule type" value="Genomic_DNA"/>
</dbReference>
<feature type="transmembrane region" description="Helical" evidence="7">
    <location>
        <begin position="51"/>
        <end position="70"/>
    </location>
</feature>
<comment type="caution">
    <text evidence="8">The sequence shown here is derived from an EMBL/GenBank/DDBJ whole genome shotgun (WGS) entry which is preliminary data.</text>
</comment>
<feature type="transmembrane region" description="Helical" evidence="7">
    <location>
        <begin position="384"/>
        <end position="405"/>
    </location>
</feature>
<comment type="subcellular location">
    <subcellularLocation>
        <location evidence="1">Membrane</location>
        <topology evidence="1">Multi-pass membrane protein</topology>
    </subcellularLocation>
</comment>
<feature type="transmembrane region" description="Helical" evidence="7">
    <location>
        <begin position="321"/>
        <end position="338"/>
    </location>
</feature>
<sequence>MAEKDTHTNVTEKDDTRVAASTFSSQDDVSDNNDFDVKEEKRILRKIDLHLIVPLWFLFMSSFVSRINLGNVRLLGLERDLHLKGNDFNIALQVFFATYIVFDIPANLLLKRSRPSFFISGMAFCWGIVAMSQGFTINLGGLTAVRALLGTCESGFTPGAVYLMSMWYQKHEFQFRFNIFWSAGILAGAISGLMAYGLVNMNTLAGLAGWRWVLIIEGLTACTLSLITVWVLADWPHQAKFLTAAERQFWSKRTLNDLGGHAKMDKLTKATILRTIKDWKIWCGALMYMSVGTSGYSSSLFMPSILATLGYSGVQAQVQSIPIWVVATVVCFCVGVLSDRVKHRYGFIIAGLTLATIGYAILLGQGPLPKPGGPPMGLPVRVRYFALYAITSGTYIAQPVVIVWLSNCLAGSTKRSIGSAIQICFGNFSGIIASNVFSPRAAPRNIGPYATIIGLLCLCGILSTCFAIGIVAENKRRDRGERDYLLQFSEADQLGDDHPTFRFSV</sequence>
<evidence type="ECO:0000313" key="9">
    <source>
        <dbReference type="Proteomes" id="UP000809789"/>
    </source>
</evidence>